<proteinExistence type="predicted"/>
<dbReference type="EMBL" id="JAHWDF010000026">
    <property type="protein sequence ID" value="MBW2963025.1"/>
    <property type="molecule type" value="Genomic_DNA"/>
</dbReference>
<dbReference type="Proteomes" id="UP000719267">
    <property type="component" value="Unassembled WGS sequence"/>
</dbReference>
<keyword evidence="1" id="KW-0472">Membrane</keyword>
<keyword evidence="1" id="KW-1133">Transmembrane helix</keyword>
<organism evidence="2 3">
    <name type="scientific">Mesonia aestuariivivens</name>
    <dbReference type="NCBI Taxonomy" id="2796128"/>
    <lineage>
        <taxon>Bacteria</taxon>
        <taxon>Pseudomonadati</taxon>
        <taxon>Bacteroidota</taxon>
        <taxon>Flavobacteriia</taxon>
        <taxon>Flavobacteriales</taxon>
        <taxon>Flavobacteriaceae</taxon>
        <taxon>Mesonia</taxon>
    </lineage>
</organism>
<protein>
    <submittedName>
        <fullName evidence="2">Uncharacterized protein</fullName>
    </submittedName>
</protein>
<reference evidence="2 3" key="1">
    <citation type="submission" date="2021-07" db="EMBL/GenBank/DDBJ databases">
        <title>Mesonia aestuariivivens sp. nov., isolated from a tidal flat.</title>
        <authorList>
            <person name="Kim Y.-O."/>
            <person name="Yoon J.-H."/>
        </authorList>
    </citation>
    <scope>NUCLEOTIDE SEQUENCE [LARGE SCALE GENOMIC DNA]</scope>
    <source>
        <strain evidence="2 3">JHPTF-M18</strain>
    </source>
</reference>
<accession>A0ABS6W576</accession>
<name>A0ABS6W576_9FLAO</name>
<dbReference type="RefSeq" id="WP_219041308.1">
    <property type="nucleotide sequence ID" value="NZ_JAHWDF010000026.1"/>
</dbReference>
<gene>
    <name evidence="2" type="ORF">KW502_14650</name>
</gene>
<keyword evidence="3" id="KW-1185">Reference proteome</keyword>
<feature type="transmembrane region" description="Helical" evidence="1">
    <location>
        <begin position="6"/>
        <end position="27"/>
    </location>
</feature>
<sequence>MKYLKFSLLIIFTFTFISCTSILLKLITSKEIKTKVFYNQEKDKTLVIFPMLHINHPEFYADAKIKLEKLRQQGYTVFLEGVALEDSTAFSSQQIDTITRKMRKITGYNLSNYKNEENKSIPKAIRNSKYISESHENMGIQPEDITVDIRMNELIEIYEEKYGPIKLTTCDWQTDYLEKYECEPVPKVRTDDILVYTRNDTIEKRVYESKLKKIALVYGSKHFQFITGGFRHNGYKEIDTLDLFD</sequence>
<keyword evidence="1" id="KW-0812">Transmembrane</keyword>
<evidence type="ECO:0000256" key="1">
    <source>
        <dbReference type="SAM" id="Phobius"/>
    </source>
</evidence>
<dbReference type="PROSITE" id="PS51257">
    <property type="entry name" value="PROKAR_LIPOPROTEIN"/>
    <property type="match status" value="1"/>
</dbReference>
<evidence type="ECO:0000313" key="2">
    <source>
        <dbReference type="EMBL" id="MBW2963025.1"/>
    </source>
</evidence>
<comment type="caution">
    <text evidence="2">The sequence shown here is derived from an EMBL/GenBank/DDBJ whole genome shotgun (WGS) entry which is preliminary data.</text>
</comment>
<evidence type="ECO:0000313" key="3">
    <source>
        <dbReference type="Proteomes" id="UP000719267"/>
    </source>
</evidence>